<dbReference type="EMBL" id="AOIB01000005">
    <property type="protein sequence ID" value="ELY61355.1"/>
    <property type="molecule type" value="Genomic_DNA"/>
</dbReference>
<keyword evidence="2" id="KW-0472">Membrane</keyword>
<evidence type="ECO:0000313" key="3">
    <source>
        <dbReference type="EMBL" id="ELY61355.1"/>
    </source>
</evidence>
<dbReference type="AlphaFoldDB" id="L9XI11"/>
<dbReference type="PATRIC" id="fig|1227497.3.peg.170"/>
<feature type="transmembrane region" description="Helical" evidence="2">
    <location>
        <begin position="34"/>
        <end position="50"/>
    </location>
</feature>
<gene>
    <name evidence="3" type="ORF">C491_00817</name>
</gene>
<keyword evidence="2" id="KW-1133">Transmembrane helix</keyword>
<feature type="transmembrane region" description="Helical" evidence="2">
    <location>
        <begin position="57"/>
        <end position="76"/>
    </location>
</feature>
<dbReference type="eggNOG" id="arCOG08963">
    <property type="taxonomic scope" value="Archaea"/>
</dbReference>
<sequence>MTTLTESDESESESESEFDELEALEETPLSSGDPVSVAAALSVAYSWYLFYLKEDKVAGLFVGLWAPTLLGAAAYFQQKELYAKLEKGLTFA</sequence>
<dbReference type="OrthoDB" id="306934at2157"/>
<accession>L9XI11</accession>
<comment type="caution">
    <text evidence="3">The sequence shown here is derived from an EMBL/GenBank/DDBJ whole genome shotgun (WGS) entry which is preliminary data.</text>
</comment>
<evidence type="ECO:0000256" key="2">
    <source>
        <dbReference type="SAM" id="Phobius"/>
    </source>
</evidence>
<proteinExistence type="predicted"/>
<dbReference type="Proteomes" id="UP000011688">
    <property type="component" value="Unassembled WGS sequence"/>
</dbReference>
<keyword evidence="4" id="KW-1185">Reference proteome</keyword>
<organism evidence="3 4">
    <name type="scientific">Natronococcus amylolyticus DSM 10524</name>
    <dbReference type="NCBI Taxonomy" id="1227497"/>
    <lineage>
        <taxon>Archaea</taxon>
        <taxon>Methanobacteriati</taxon>
        <taxon>Methanobacteriota</taxon>
        <taxon>Stenosarchaea group</taxon>
        <taxon>Halobacteria</taxon>
        <taxon>Halobacteriales</taxon>
        <taxon>Natrialbaceae</taxon>
        <taxon>Natronococcus</taxon>
    </lineage>
</organism>
<keyword evidence="2" id="KW-0812">Transmembrane</keyword>
<protein>
    <submittedName>
        <fullName evidence="3">Uncharacterized protein</fullName>
    </submittedName>
</protein>
<dbReference type="RefSeq" id="WP_005553021.1">
    <property type="nucleotide sequence ID" value="NZ_AOIB01000005.1"/>
</dbReference>
<evidence type="ECO:0000256" key="1">
    <source>
        <dbReference type="SAM" id="MobiDB-lite"/>
    </source>
</evidence>
<reference evidence="3 4" key="1">
    <citation type="journal article" date="2014" name="PLoS Genet.">
        <title>Phylogenetically driven sequencing of extremely halophilic archaea reveals strategies for static and dynamic osmo-response.</title>
        <authorList>
            <person name="Becker E.A."/>
            <person name="Seitzer P.M."/>
            <person name="Tritt A."/>
            <person name="Larsen D."/>
            <person name="Krusor M."/>
            <person name="Yao A.I."/>
            <person name="Wu D."/>
            <person name="Madern D."/>
            <person name="Eisen J.A."/>
            <person name="Darling A.E."/>
            <person name="Facciotti M.T."/>
        </authorList>
    </citation>
    <scope>NUCLEOTIDE SEQUENCE [LARGE SCALE GENOMIC DNA]</scope>
    <source>
        <strain evidence="3 4">DSM 10524</strain>
    </source>
</reference>
<name>L9XI11_9EURY</name>
<feature type="compositionally biased region" description="Acidic residues" evidence="1">
    <location>
        <begin position="1"/>
        <end position="25"/>
    </location>
</feature>
<evidence type="ECO:0000313" key="4">
    <source>
        <dbReference type="Proteomes" id="UP000011688"/>
    </source>
</evidence>
<feature type="region of interest" description="Disordered" evidence="1">
    <location>
        <begin position="1"/>
        <end position="33"/>
    </location>
</feature>